<sequence length="253" mass="27137">MKQVVAAFLAGVFIATPAQTAVAPSDPVSALKSRIAAGKGVTFIDATSYVELSGKTKVLSRRGTLQFGKSGIAASDVSVKVSDQDVVRTVLADERVITIGKVSYTRGGLFAEVLPKGKRWVRSGKPRPVGVSGMLSQPVNAAEPQTLKALISAGERSGRTYAGTITFRQLWKISPWARVSLLGKQDDERIRYTLTLGSDNLPRQLVTTYLAQGHWLGRVTEGDEVSNKTDCKGWGGRYTITPPPAGQVHSVKK</sequence>
<dbReference type="EMBL" id="JACHJB010000002">
    <property type="protein sequence ID" value="MBB6347123.1"/>
    <property type="molecule type" value="Genomic_DNA"/>
</dbReference>
<name>A0A7X0C2S7_9ACTN</name>
<dbReference type="Proteomes" id="UP000583800">
    <property type="component" value="Unassembled WGS sequence"/>
</dbReference>
<keyword evidence="3" id="KW-1185">Reference proteome</keyword>
<dbReference type="RefSeq" id="WP_185085127.1">
    <property type="nucleotide sequence ID" value="NZ_JACHJB010000002.1"/>
</dbReference>
<keyword evidence="1" id="KW-0732">Signal</keyword>
<evidence type="ECO:0000313" key="3">
    <source>
        <dbReference type="Proteomes" id="UP000583800"/>
    </source>
</evidence>
<organism evidence="2 3">
    <name type="scientific">Nonomuraea muscovyensis</name>
    <dbReference type="NCBI Taxonomy" id="1124761"/>
    <lineage>
        <taxon>Bacteria</taxon>
        <taxon>Bacillati</taxon>
        <taxon>Actinomycetota</taxon>
        <taxon>Actinomycetes</taxon>
        <taxon>Streptosporangiales</taxon>
        <taxon>Streptosporangiaceae</taxon>
        <taxon>Nonomuraea</taxon>
    </lineage>
</organism>
<dbReference type="AlphaFoldDB" id="A0A7X0C2S7"/>
<accession>A0A7X0C2S7</accession>
<feature type="signal peptide" evidence="1">
    <location>
        <begin position="1"/>
        <end position="20"/>
    </location>
</feature>
<reference evidence="2 3" key="1">
    <citation type="submission" date="2020-08" db="EMBL/GenBank/DDBJ databases">
        <title>Sequencing the genomes of 1000 actinobacteria strains.</title>
        <authorList>
            <person name="Klenk H.-P."/>
        </authorList>
    </citation>
    <scope>NUCLEOTIDE SEQUENCE [LARGE SCALE GENOMIC DNA]</scope>
    <source>
        <strain evidence="2 3">DSM 45913</strain>
    </source>
</reference>
<protein>
    <submittedName>
        <fullName evidence="2">Uncharacterized protein</fullName>
    </submittedName>
</protein>
<comment type="caution">
    <text evidence="2">The sequence shown here is derived from an EMBL/GenBank/DDBJ whole genome shotgun (WGS) entry which is preliminary data.</text>
</comment>
<evidence type="ECO:0000256" key="1">
    <source>
        <dbReference type="SAM" id="SignalP"/>
    </source>
</evidence>
<evidence type="ECO:0000313" key="2">
    <source>
        <dbReference type="EMBL" id="MBB6347123.1"/>
    </source>
</evidence>
<proteinExistence type="predicted"/>
<feature type="chain" id="PRO_5039117160" evidence="1">
    <location>
        <begin position="21"/>
        <end position="253"/>
    </location>
</feature>
<gene>
    <name evidence="2" type="ORF">FHU36_003668</name>
</gene>